<reference evidence="3 4" key="1">
    <citation type="submission" date="2019-03" db="EMBL/GenBank/DDBJ databases">
        <title>Genomic Encyclopedia of Type Strains, Phase IV (KMG-IV): sequencing the most valuable type-strain genomes for metagenomic binning, comparative biology and taxonomic classification.</title>
        <authorList>
            <person name="Goeker M."/>
        </authorList>
    </citation>
    <scope>NUCLEOTIDE SEQUENCE [LARGE SCALE GENOMIC DNA]</scope>
    <source>
        <strain evidence="3 4">DSM 2781</strain>
    </source>
</reference>
<keyword evidence="1" id="KW-1133">Transmembrane helix</keyword>
<feature type="transmembrane region" description="Helical" evidence="1">
    <location>
        <begin position="46"/>
        <end position="72"/>
    </location>
</feature>
<evidence type="ECO:0000256" key="1">
    <source>
        <dbReference type="SAM" id="Phobius"/>
    </source>
</evidence>
<feature type="transmembrane region" description="Helical" evidence="1">
    <location>
        <begin position="108"/>
        <end position="132"/>
    </location>
</feature>
<name>A0A4R2NIE9_RHOAD</name>
<dbReference type="Gene3D" id="1.10.287.70">
    <property type="match status" value="1"/>
</dbReference>
<keyword evidence="1" id="KW-0812">Transmembrane</keyword>
<feature type="transmembrane region" description="Helical" evidence="1">
    <location>
        <begin position="84"/>
        <end position="102"/>
    </location>
</feature>
<feature type="domain" description="Potassium channel" evidence="2">
    <location>
        <begin position="68"/>
        <end position="133"/>
    </location>
</feature>
<evidence type="ECO:0000259" key="2">
    <source>
        <dbReference type="Pfam" id="PF07885"/>
    </source>
</evidence>
<dbReference type="AlphaFoldDB" id="A0A4R2NIE9"/>
<proteinExistence type="predicted"/>
<dbReference type="InterPro" id="IPR013099">
    <property type="entry name" value="K_chnl_dom"/>
</dbReference>
<gene>
    <name evidence="3" type="ORF">EV656_11259</name>
</gene>
<dbReference type="OrthoDB" id="2974133at2"/>
<dbReference type="EMBL" id="SLXL01000012">
    <property type="protein sequence ID" value="TCP21243.1"/>
    <property type="molecule type" value="Genomic_DNA"/>
</dbReference>
<keyword evidence="1" id="KW-0472">Membrane</keyword>
<feature type="transmembrane region" description="Helical" evidence="1">
    <location>
        <begin position="7"/>
        <end position="26"/>
    </location>
</feature>
<comment type="caution">
    <text evidence="3">The sequence shown here is derived from an EMBL/GenBank/DDBJ whole genome shotgun (WGS) entry which is preliminary data.</text>
</comment>
<protein>
    <submittedName>
        <fullName evidence="3">Ion channel</fullName>
    </submittedName>
</protein>
<keyword evidence="4" id="KW-1185">Reference proteome</keyword>
<evidence type="ECO:0000313" key="4">
    <source>
        <dbReference type="Proteomes" id="UP000295733"/>
    </source>
</evidence>
<evidence type="ECO:0000313" key="3">
    <source>
        <dbReference type="EMBL" id="TCP21243.1"/>
    </source>
</evidence>
<dbReference type="SUPFAM" id="SSF81324">
    <property type="entry name" value="Voltage-gated potassium channels"/>
    <property type="match status" value="1"/>
</dbReference>
<sequence length="147" mass="15896">MLLQIGIGTGLILATILIAAGAFWLAETLVTLANPWLIRRPHPPKLALVLIAAVLMVLGVMTASVWIWALAFVGVGVFQTLEPAAYFSLVAFTTLGFGDILLPIEWRILGGMAAANGLLNIGLYTALMVEILRRVRSEQVRGMVDER</sequence>
<dbReference type="Proteomes" id="UP000295733">
    <property type="component" value="Unassembled WGS sequence"/>
</dbReference>
<accession>A0A4R2NIE9</accession>
<dbReference type="Pfam" id="PF07885">
    <property type="entry name" value="Ion_trans_2"/>
    <property type="match status" value="1"/>
</dbReference>
<organism evidence="3 4">
    <name type="scientific">Rhodovulum adriaticum</name>
    <name type="common">Rhodopseudomonas adriatica</name>
    <dbReference type="NCBI Taxonomy" id="35804"/>
    <lineage>
        <taxon>Bacteria</taxon>
        <taxon>Pseudomonadati</taxon>
        <taxon>Pseudomonadota</taxon>
        <taxon>Alphaproteobacteria</taxon>
        <taxon>Rhodobacterales</taxon>
        <taxon>Paracoccaceae</taxon>
        <taxon>Rhodovulum</taxon>
    </lineage>
</organism>
<dbReference type="RefSeq" id="WP_132605057.1">
    <property type="nucleotide sequence ID" value="NZ_NRRP01000003.1"/>
</dbReference>